<dbReference type="EMBL" id="DSYQ01000003">
    <property type="protein sequence ID" value="HGT70826.1"/>
    <property type="molecule type" value="Genomic_DNA"/>
</dbReference>
<proteinExistence type="predicted"/>
<protein>
    <submittedName>
        <fullName evidence="1">Uncharacterized protein</fullName>
    </submittedName>
</protein>
<name>A0A7C4M569_UNCC3</name>
<sequence length="97" mass="11425">MRTRFHINTGEQDLVQKQIDDFFQEIIQTIGINNDHPPEFDMQCLNFPRTDDVIQILFCKEKPVAIVTYTRNQSNFIDITFFKNTDEIKTNPEGITE</sequence>
<reference evidence="1" key="1">
    <citation type="journal article" date="2020" name="mSystems">
        <title>Genome- and Community-Level Interaction Insights into Carbon Utilization and Element Cycling Functions of Hydrothermarchaeota in Hydrothermal Sediment.</title>
        <authorList>
            <person name="Zhou Z."/>
            <person name="Liu Y."/>
            <person name="Xu W."/>
            <person name="Pan J."/>
            <person name="Luo Z.H."/>
            <person name="Li M."/>
        </authorList>
    </citation>
    <scope>NUCLEOTIDE SEQUENCE [LARGE SCALE GENOMIC DNA]</scope>
    <source>
        <strain evidence="1">SpSt-579</strain>
    </source>
</reference>
<evidence type="ECO:0000313" key="1">
    <source>
        <dbReference type="EMBL" id="HGT70826.1"/>
    </source>
</evidence>
<accession>A0A7C4M569</accession>
<gene>
    <name evidence="1" type="ORF">ENT43_01020</name>
</gene>
<dbReference type="AlphaFoldDB" id="A0A7C4M569"/>
<organism evidence="1">
    <name type="scientific">candidate division CPR3 bacterium</name>
    <dbReference type="NCBI Taxonomy" id="2268181"/>
    <lineage>
        <taxon>Bacteria</taxon>
        <taxon>Bacteria division CPR3</taxon>
    </lineage>
</organism>
<comment type="caution">
    <text evidence="1">The sequence shown here is derived from an EMBL/GenBank/DDBJ whole genome shotgun (WGS) entry which is preliminary data.</text>
</comment>